<organism evidence="1 2">
    <name type="scientific">Kibdelosporangium lantanae</name>
    <dbReference type="NCBI Taxonomy" id="1497396"/>
    <lineage>
        <taxon>Bacteria</taxon>
        <taxon>Bacillati</taxon>
        <taxon>Actinomycetota</taxon>
        <taxon>Actinomycetes</taxon>
        <taxon>Pseudonocardiales</taxon>
        <taxon>Pseudonocardiaceae</taxon>
        <taxon>Kibdelosporangium</taxon>
    </lineage>
</organism>
<keyword evidence="2" id="KW-1185">Reference proteome</keyword>
<sequence length="50" mass="5550">MTILVVGDAGLDVIAVHDKQIFVRGEVVRTVPESQIVEALIEEAMNRDWS</sequence>
<dbReference type="Proteomes" id="UP001597045">
    <property type="component" value="Unassembled WGS sequence"/>
</dbReference>
<evidence type="ECO:0000313" key="2">
    <source>
        <dbReference type="Proteomes" id="UP001597045"/>
    </source>
</evidence>
<protein>
    <submittedName>
        <fullName evidence="1">Uncharacterized protein</fullName>
    </submittedName>
</protein>
<name>A0ABW3MM88_9PSEU</name>
<comment type="caution">
    <text evidence="1">The sequence shown here is derived from an EMBL/GenBank/DDBJ whole genome shotgun (WGS) entry which is preliminary data.</text>
</comment>
<evidence type="ECO:0000313" key="1">
    <source>
        <dbReference type="EMBL" id="MFD1050364.1"/>
    </source>
</evidence>
<gene>
    <name evidence="1" type="ORF">ACFQ1S_34980</name>
</gene>
<dbReference type="EMBL" id="JBHTIS010002784">
    <property type="protein sequence ID" value="MFD1050364.1"/>
    <property type="molecule type" value="Genomic_DNA"/>
</dbReference>
<proteinExistence type="predicted"/>
<accession>A0ABW3MM88</accession>
<reference evidence="2" key="1">
    <citation type="journal article" date="2019" name="Int. J. Syst. Evol. Microbiol.">
        <title>The Global Catalogue of Microorganisms (GCM) 10K type strain sequencing project: providing services to taxonomists for standard genome sequencing and annotation.</title>
        <authorList>
            <consortium name="The Broad Institute Genomics Platform"/>
            <consortium name="The Broad Institute Genome Sequencing Center for Infectious Disease"/>
            <person name="Wu L."/>
            <person name="Ma J."/>
        </authorList>
    </citation>
    <scope>NUCLEOTIDE SEQUENCE [LARGE SCALE GENOMIC DNA]</scope>
    <source>
        <strain evidence="2">JCM 31486</strain>
    </source>
</reference>